<keyword evidence="6" id="KW-0121">Carboxypeptidase</keyword>
<dbReference type="Gene3D" id="3.30.70.360">
    <property type="match status" value="1"/>
</dbReference>
<evidence type="ECO:0000259" key="4">
    <source>
        <dbReference type="Pfam" id="PF07687"/>
    </source>
</evidence>
<accession>A0A2A5JCT4</accession>
<dbReference type="InterPro" id="IPR050072">
    <property type="entry name" value="Peptidase_M20A"/>
</dbReference>
<dbReference type="InterPro" id="IPR011650">
    <property type="entry name" value="Peptidase_M20_dimer"/>
</dbReference>
<sequence>MTILRDLAERQLPQILEDAIALIEVESPSHDLEAVARSAKWTSDLVHERLGVTPESIVTEGRTHLVTRFGSSPTRLMLLGHHDTVWPIGTLTRLPAAVTDGALRGPGGLDMKLGVVQAIHALAIVRELHGDDALDGITLLVTGDEEIGSPTSRSLIEELAAGAVLVLEAGGDGGELKTVRKGVSLYRIHVAGRAAHAGLEPEKGINAAVELARLVIAINDLSSPAQATTVTPTVISAGTTTNTVPAEAFVDVDVRATSAAEQERVDANIRALQAIHPEAVVTVSGGVNRPPLEATMSAPLLALAERVALEHDLTPLVGLAVGGASDGNFTAGIGIPTLDGLGGVGGGAHAETEHALVSAIAPRTALVAGLIRSITSEGGPRVEKQSG</sequence>
<dbReference type="Gene3D" id="3.40.630.10">
    <property type="entry name" value="Zn peptidases"/>
    <property type="match status" value="1"/>
</dbReference>
<dbReference type="EMBL" id="JARDXE010000024">
    <property type="protein sequence ID" value="MDE8649162.1"/>
    <property type="molecule type" value="Genomic_DNA"/>
</dbReference>
<dbReference type="SUPFAM" id="SSF55031">
    <property type="entry name" value="Bacterial exopeptidase dimerisation domain"/>
    <property type="match status" value="1"/>
</dbReference>
<dbReference type="InterPro" id="IPR017150">
    <property type="entry name" value="Pept_M20_glutamate_carboxypep"/>
</dbReference>
<dbReference type="SUPFAM" id="SSF53187">
    <property type="entry name" value="Zn-dependent exopeptidases"/>
    <property type="match status" value="1"/>
</dbReference>
<dbReference type="PANTHER" id="PTHR43808:SF9">
    <property type="entry name" value="BLL0789 PROTEIN"/>
    <property type="match status" value="1"/>
</dbReference>
<keyword evidence="6" id="KW-0645">Protease</keyword>
<dbReference type="RefSeq" id="WP_054187730.1">
    <property type="nucleotide sequence ID" value="NZ_AP026691.1"/>
</dbReference>
<reference evidence="5" key="2">
    <citation type="submission" date="2023-02" db="EMBL/GenBank/DDBJ databases">
        <title>A novel hydrolase synthesized by Rhodococcus erythropolis HQ is responsible for the detoxification of Zearalenone.</title>
        <authorList>
            <person name="Hu J."/>
            <person name="Xu J."/>
        </authorList>
    </citation>
    <scope>NUCLEOTIDE SEQUENCE</scope>
    <source>
        <strain evidence="5">HQ</strain>
    </source>
</reference>
<dbReference type="GO" id="GO:0004180">
    <property type="term" value="F:carboxypeptidase activity"/>
    <property type="evidence" value="ECO:0007669"/>
    <property type="project" value="UniProtKB-KW"/>
</dbReference>
<dbReference type="Proteomes" id="UP001217325">
    <property type="component" value="Unassembled WGS sequence"/>
</dbReference>
<dbReference type="Proteomes" id="UP000230886">
    <property type="component" value="Unassembled WGS sequence"/>
</dbReference>
<name>A0A2A5JCT4_RHOSG</name>
<dbReference type="InterPro" id="IPR036264">
    <property type="entry name" value="Bact_exopeptidase_dim_dom"/>
</dbReference>
<proteinExistence type="predicted"/>
<keyword evidence="1" id="KW-0479">Metal-binding</keyword>
<reference evidence="6 7" key="1">
    <citation type="submission" date="2017-07" db="EMBL/GenBank/DDBJ databases">
        <title>Draft sequence of Rhodococcus enclensis 23b-28.</title>
        <authorList>
            <person name="Besaury L."/>
            <person name="Sancelme M."/>
            <person name="Amato P."/>
            <person name="Lallement A."/>
            <person name="Delort A.-M."/>
        </authorList>
    </citation>
    <scope>NUCLEOTIDE SEQUENCE [LARGE SCALE GENOMIC DNA]</scope>
    <source>
        <strain evidence="6 7">23b-28</strain>
    </source>
</reference>
<keyword evidence="2" id="KW-0378">Hydrolase</keyword>
<dbReference type="Pfam" id="PF07687">
    <property type="entry name" value="M20_dimer"/>
    <property type="match status" value="1"/>
</dbReference>
<feature type="active site" description="Proton acceptor" evidence="3">
    <location>
        <position position="145"/>
    </location>
</feature>
<dbReference type="Pfam" id="PF01546">
    <property type="entry name" value="Peptidase_M20"/>
    <property type="match status" value="1"/>
</dbReference>
<evidence type="ECO:0000256" key="1">
    <source>
        <dbReference type="ARBA" id="ARBA00022723"/>
    </source>
</evidence>
<gene>
    <name evidence="6" type="ORF">CHR55_12650</name>
    <name evidence="5" type="ORF">PXH69_29735</name>
</gene>
<protein>
    <submittedName>
        <fullName evidence="6">Glutamate carboxypeptidase</fullName>
    </submittedName>
    <submittedName>
        <fullName evidence="5">M20/M25/M40 family metallo-hydrolase</fullName>
    </submittedName>
</protein>
<evidence type="ECO:0000256" key="2">
    <source>
        <dbReference type="ARBA" id="ARBA00022801"/>
    </source>
</evidence>
<dbReference type="GO" id="GO:0046872">
    <property type="term" value="F:metal ion binding"/>
    <property type="evidence" value="ECO:0007669"/>
    <property type="project" value="UniProtKB-KW"/>
</dbReference>
<dbReference type="AlphaFoldDB" id="A0A2A5JCT4"/>
<evidence type="ECO:0000313" key="7">
    <source>
        <dbReference type="Proteomes" id="UP000230886"/>
    </source>
</evidence>
<organism evidence="6 7">
    <name type="scientific">Rhodococcus qingshengii</name>
    <dbReference type="NCBI Taxonomy" id="334542"/>
    <lineage>
        <taxon>Bacteria</taxon>
        <taxon>Bacillati</taxon>
        <taxon>Actinomycetota</taxon>
        <taxon>Actinomycetes</taxon>
        <taxon>Mycobacteriales</taxon>
        <taxon>Nocardiaceae</taxon>
        <taxon>Rhodococcus</taxon>
        <taxon>Rhodococcus erythropolis group</taxon>
    </lineage>
</organism>
<dbReference type="InterPro" id="IPR002933">
    <property type="entry name" value="Peptidase_M20"/>
</dbReference>
<evidence type="ECO:0000313" key="6">
    <source>
        <dbReference type="EMBL" id="PCK27067.1"/>
    </source>
</evidence>
<dbReference type="PANTHER" id="PTHR43808">
    <property type="entry name" value="ACETYLORNITHINE DEACETYLASE"/>
    <property type="match status" value="1"/>
</dbReference>
<comment type="caution">
    <text evidence="6">The sequence shown here is derived from an EMBL/GenBank/DDBJ whole genome shotgun (WGS) entry which is preliminary data.</text>
</comment>
<evidence type="ECO:0000313" key="5">
    <source>
        <dbReference type="EMBL" id="MDE8649162.1"/>
    </source>
</evidence>
<dbReference type="EMBL" id="NOVD01000006">
    <property type="protein sequence ID" value="PCK27067.1"/>
    <property type="molecule type" value="Genomic_DNA"/>
</dbReference>
<evidence type="ECO:0000256" key="3">
    <source>
        <dbReference type="PIRSR" id="PIRSR037238-1"/>
    </source>
</evidence>
<feature type="domain" description="Peptidase M20 dimerisation" evidence="4">
    <location>
        <begin position="180"/>
        <end position="272"/>
    </location>
</feature>
<feature type="active site" evidence="3">
    <location>
        <position position="83"/>
    </location>
</feature>
<dbReference type="PIRSF" id="PIRSF037238">
    <property type="entry name" value="Carboxypeptidase_G2"/>
    <property type="match status" value="1"/>
</dbReference>